<feature type="transmembrane region" description="Helical" evidence="14">
    <location>
        <begin position="107"/>
        <end position="125"/>
    </location>
</feature>
<dbReference type="HAMAP" id="MF_01006">
    <property type="entry name" value="Undec_diphosphatase"/>
    <property type="match status" value="1"/>
</dbReference>
<evidence type="ECO:0000256" key="14">
    <source>
        <dbReference type="HAMAP-Rule" id="MF_01006"/>
    </source>
</evidence>
<keyword evidence="16" id="KW-1185">Reference proteome</keyword>
<keyword evidence="8 14" id="KW-1133">Transmembrane helix</keyword>
<comment type="similarity">
    <text evidence="2 14">Belongs to the UppP family.</text>
</comment>
<keyword evidence="9 14" id="KW-0472">Membrane</keyword>
<dbReference type="GO" id="GO:0005886">
    <property type="term" value="C:plasma membrane"/>
    <property type="evidence" value="ECO:0007669"/>
    <property type="project" value="UniProtKB-SubCell"/>
</dbReference>
<evidence type="ECO:0000313" key="16">
    <source>
        <dbReference type="Proteomes" id="UP000184603"/>
    </source>
</evidence>
<name>A0A1M7Y5U0_9BACT</name>
<evidence type="ECO:0000256" key="1">
    <source>
        <dbReference type="ARBA" id="ARBA00004651"/>
    </source>
</evidence>
<dbReference type="InterPro" id="IPR003824">
    <property type="entry name" value="UppP"/>
</dbReference>
<keyword evidence="10 14" id="KW-0046">Antibiotic resistance</keyword>
<gene>
    <name evidence="14" type="primary">uppP</name>
    <name evidence="15" type="ORF">SAMN02745220_02042</name>
</gene>
<dbReference type="AlphaFoldDB" id="A0A1M7Y5U0"/>
<evidence type="ECO:0000256" key="13">
    <source>
        <dbReference type="ARBA" id="ARBA00047594"/>
    </source>
</evidence>
<comment type="subcellular location">
    <subcellularLocation>
        <location evidence="1 14">Cell membrane</location>
        <topology evidence="1 14">Multi-pass membrane protein</topology>
    </subcellularLocation>
</comment>
<comment type="function">
    <text evidence="14">Catalyzes the dephosphorylation of undecaprenyl diphosphate (UPP). Confers resistance to bacitracin.</text>
</comment>
<dbReference type="GO" id="GO:0009252">
    <property type="term" value="P:peptidoglycan biosynthetic process"/>
    <property type="evidence" value="ECO:0007669"/>
    <property type="project" value="UniProtKB-KW"/>
</dbReference>
<evidence type="ECO:0000313" key="15">
    <source>
        <dbReference type="EMBL" id="SHO47910.1"/>
    </source>
</evidence>
<dbReference type="GO" id="GO:0050380">
    <property type="term" value="F:undecaprenyl-diphosphatase activity"/>
    <property type="evidence" value="ECO:0007669"/>
    <property type="project" value="UniProtKB-UniRule"/>
</dbReference>
<protein>
    <recommendedName>
        <fullName evidence="4 14">Undecaprenyl-diphosphatase</fullName>
        <ecNumber evidence="3 14">3.6.1.27</ecNumber>
    </recommendedName>
    <alternativeName>
        <fullName evidence="12 14">Bacitracin resistance protein</fullName>
    </alternativeName>
    <alternativeName>
        <fullName evidence="11 14">Undecaprenyl pyrophosphate phosphatase</fullName>
    </alternativeName>
</protein>
<dbReference type="PANTHER" id="PTHR30622">
    <property type="entry name" value="UNDECAPRENYL-DIPHOSPHATASE"/>
    <property type="match status" value="1"/>
</dbReference>
<evidence type="ECO:0000256" key="5">
    <source>
        <dbReference type="ARBA" id="ARBA00022475"/>
    </source>
</evidence>
<evidence type="ECO:0000256" key="12">
    <source>
        <dbReference type="ARBA" id="ARBA00032932"/>
    </source>
</evidence>
<keyword evidence="5 14" id="KW-1003">Cell membrane</keyword>
<feature type="transmembrane region" description="Helical" evidence="14">
    <location>
        <begin position="317"/>
        <end position="335"/>
    </location>
</feature>
<evidence type="ECO:0000256" key="4">
    <source>
        <dbReference type="ARBA" id="ARBA00021581"/>
    </source>
</evidence>
<dbReference type="GO" id="GO:0071555">
    <property type="term" value="P:cell wall organization"/>
    <property type="evidence" value="ECO:0007669"/>
    <property type="project" value="UniProtKB-KW"/>
</dbReference>
<evidence type="ECO:0000256" key="11">
    <source>
        <dbReference type="ARBA" id="ARBA00032707"/>
    </source>
</evidence>
<keyword evidence="6 14" id="KW-0812">Transmembrane</keyword>
<evidence type="ECO:0000256" key="3">
    <source>
        <dbReference type="ARBA" id="ARBA00012374"/>
    </source>
</evidence>
<sequence length="336" mass="36234">MSLKTFFNFKYLHKLMILRRQPLIHLLLAILLVTFTAKIAFSEDSIPAKHTMTIGQAIVLGVVEGLTEYLPVSSTGHLLMAERIMGIGENSKLSPVEQENNKTAADAYAICIQAGAIIAVLGLYFGRVRQMVQGLLGRNPAGLRMFINVVVGFLPAAVIGLLFNSIIKTYLFGPWPVVAGWLAGGVAILAVTSRQKRTTTQRVGCTLDELTWKMALIIGTAQCIAMWPGVSRSLVTIVGGVLVGLSLPAAVEFSFLLGVITLGAATCYDGIKHGEIMLQTFDPYSLAIGLVFAFIAAVISIKWMVSYLNNHSLAIFGYYRVALAFVAGGLLITNVI</sequence>
<organism evidence="15 16">
    <name type="scientific">Desulfopila aestuarii DSM 18488</name>
    <dbReference type="NCBI Taxonomy" id="1121416"/>
    <lineage>
        <taxon>Bacteria</taxon>
        <taxon>Pseudomonadati</taxon>
        <taxon>Thermodesulfobacteriota</taxon>
        <taxon>Desulfobulbia</taxon>
        <taxon>Desulfobulbales</taxon>
        <taxon>Desulfocapsaceae</taxon>
        <taxon>Desulfopila</taxon>
    </lineage>
</organism>
<keyword evidence="14" id="KW-0573">Peptidoglycan synthesis</keyword>
<evidence type="ECO:0000256" key="10">
    <source>
        <dbReference type="ARBA" id="ARBA00023251"/>
    </source>
</evidence>
<dbReference type="RefSeq" id="WP_234981151.1">
    <property type="nucleotide sequence ID" value="NZ_FRFE01000008.1"/>
</dbReference>
<dbReference type="STRING" id="1121416.SAMN02745220_02042"/>
<comment type="catalytic activity">
    <reaction evidence="13 14">
        <text>di-trans,octa-cis-undecaprenyl diphosphate + H2O = di-trans,octa-cis-undecaprenyl phosphate + phosphate + H(+)</text>
        <dbReference type="Rhea" id="RHEA:28094"/>
        <dbReference type="ChEBI" id="CHEBI:15377"/>
        <dbReference type="ChEBI" id="CHEBI:15378"/>
        <dbReference type="ChEBI" id="CHEBI:43474"/>
        <dbReference type="ChEBI" id="CHEBI:58405"/>
        <dbReference type="ChEBI" id="CHEBI:60392"/>
        <dbReference type="EC" id="3.6.1.27"/>
    </reaction>
</comment>
<feature type="transmembrane region" description="Helical" evidence="14">
    <location>
        <begin position="283"/>
        <end position="305"/>
    </location>
</feature>
<evidence type="ECO:0000256" key="2">
    <source>
        <dbReference type="ARBA" id="ARBA00010621"/>
    </source>
</evidence>
<dbReference type="Proteomes" id="UP000184603">
    <property type="component" value="Unassembled WGS sequence"/>
</dbReference>
<proteinExistence type="inferred from homology"/>
<keyword evidence="7 14" id="KW-0378">Hydrolase</keyword>
<dbReference type="EMBL" id="FRFE01000008">
    <property type="protein sequence ID" value="SHO47910.1"/>
    <property type="molecule type" value="Genomic_DNA"/>
</dbReference>
<feature type="transmembrane region" description="Helical" evidence="14">
    <location>
        <begin position="250"/>
        <end position="271"/>
    </location>
</feature>
<keyword evidence="14" id="KW-0133">Cell shape</keyword>
<feature type="transmembrane region" description="Helical" evidence="14">
    <location>
        <begin position="146"/>
        <end position="167"/>
    </location>
</feature>
<accession>A0A1M7Y5U0</accession>
<dbReference type="PANTHER" id="PTHR30622:SF3">
    <property type="entry name" value="UNDECAPRENYL-DIPHOSPHATASE"/>
    <property type="match status" value="1"/>
</dbReference>
<dbReference type="GO" id="GO:0046677">
    <property type="term" value="P:response to antibiotic"/>
    <property type="evidence" value="ECO:0007669"/>
    <property type="project" value="UniProtKB-UniRule"/>
</dbReference>
<evidence type="ECO:0000256" key="8">
    <source>
        <dbReference type="ARBA" id="ARBA00022989"/>
    </source>
</evidence>
<dbReference type="EC" id="3.6.1.27" evidence="3 14"/>
<evidence type="ECO:0000256" key="9">
    <source>
        <dbReference type="ARBA" id="ARBA00023136"/>
    </source>
</evidence>
<reference evidence="15 16" key="1">
    <citation type="submission" date="2016-12" db="EMBL/GenBank/DDBJ databases">
        <authorList>
            <person name="Song W.-J."/>
            <person name="Kurnit D.M."/>
        </authorList>
    </citation>
    <scope>NUCLEOTIDE SEQUENCE [LARGE SCALE GENOMIC DNA]</scope>
    <source>
        <strain evidence="15 16">DSM 18488</strain>
    </source>
</reference>
<comment type="miscellaneous">
    <text evidence="14">Bacitracin is thought to be involved in the inhibition of peptidoglycan synthesis by sequestering undecaprenyl diphosphate, thereby reducing the pool of lipid carrier available.</text>
</comment>
<feature type="transmembrane region" description="Helical" evidence="14">
    <location>
        <begin position="212"/>
        <end position="230"/>
    </location>
</feature>
<keyword evidence="14" id="KW-0961">Cell wall biogenesis/degradation</keyword>
<evidence type="ECO:0000256" key="7">
    <source>
        <dbReference type="ARBA" id="ARBA00022801"/>
    </source>
</evidence>
<evidence type="ECO:0000256" key="6">
    <source>
        <dbReference type="ARBA" id="ARBA00022692"/>
    </source>
</evidence>
<feature type="transmembrane region" description="Helical" evidence="14">
    <location>
        <begin position="173"/>
        <end position="191"/>
    </location>
</feature>
<dbReference type="GO" id="GO:0008360">
    <property type="term" value="P:regulation of cell shape"/>
    <property type="evidence" value="ECO:0007669"/>
    <property type="project" value="UniProtKB-KW"/>
</dbReference>
<dbReference type="Pfam" id="PF02673">
    <property type="entry name" value="BacA"/>
    <property type="match status" value="1"/>
</dbReference>